<dbReference type="PANTHER" id="PTHR10039:SF16">
    <property type="entry name" value="GPI INOSITOL-DEACYLASE"/>
    <property type="match status" value="1"/>
</dbReference>
<evidence type="ECO:0000313" key="4">
    <source>
        <dbReference type="Proteomes" id="UP000800200"/>
    </source>
</evidence>
<dbReference type="InterPro" id="IPR056884">
    <property type="entry name" value="NPHP3-like_N"/>
</dbReference>
<dbReference type="Gene3D" id="3.40.50.300">
    <property type="entry name" value="P-loop containing nucleotide triphosphate hydrolases"/>
    <property type="match status" value="1"/>
</dbReference>
<evidence type="ECO:0000256" key="1">
    <source>
        <dbReference type="ARBA" id="ARBA00022737"/>
    </source>
</evidence>
<dbReference type="Pfam" id="PF24883">
    <property type="entry name" value="NPHP3_N"/>
    <property type="match status" value="1"/>
</dbReference>
<evidence type="ECO:0000259" key="2">
    <source>
        <dbReference type="PROSITE" id="PS50837"/>
    </source>
</evidence>
<sequence length="222" mass="24969">WILDVKEFQSWACNSGESLWLQGIPGAGKTILCSTIIDHMQDKCRQDPSARVVYYYFDFTDKKQQTLASFLKSIIYQLASVEEIISESVVALYNQHGGLQEPKSDELLVVLMSELALPRRIYLLIDALDECSKDERQKFFNGFLKHSLATHLNILITSRKEPDIKAAINGTFLHNICIQSSVVDSDVRTHVSNAISGDPIFQKWKPAIQQVLDAIVEGSHGT</sequence>
<keyword evidence="4" id="KW-1185">Reference proteome</keyword>
<organism evidence="3 4">
    <name type="scientific">Zopfia rhizophila CBS 207.26</name>
    <dbReference type="NCBI Taxonomy" id="1314779"/>
    <lineage>
        <taxon>Eukaryota</taxon>
        <taxon>Fungi</taxon>
        <taxon>Dikarya</taxon>
        <taxon>Ascomycota</taxon>
        <taxon>Pezizomycotina</taxon>
        <taxon>Dothideomycetes</taxon>
        <taxon>Dothideomycetes incertae sedis</taxon>
        <taxon>Zopfiaceae</taxon>
        <taxon>Zopfia</taxon>
    </lineage>
</organism>
<name>A0A6A6DCJ5_9PEZI</name>
<dbReference type="SUPFAM" id="SSF52540">
    <property type="entry name" value="P-loop containing nucleoside triphosphate hydrolases"/>
    <property type="match status" value="1"/>
</dbReference>
<dbReference type="AlphaFoldDB" id="A0A6A6DCJ5"/>
<keyword evidence="1" id="KW-0677">Repeat</keyword>
<dbReference type="PANTHER" id="PTHR10039">
    <property type="entry name" value="AMELOGENIN"/>
    <property type="match status" value="1"/>
</dbReference>
<dbReference type="InterPro" id="IPR027417">
    <property type="entry name" value="P-loop_NTPase"/>
</dbReference>
<protein>
    <recommendedName>
        <fullName evidence="2">NACHT domain-containing protein</fullName>
    </recommendedName>
</protein>
<evidence type="ECO:0000313" key="3">
    <source>
        <dbReference type="EMBL" id="KAF2176092.1"/>
    </source>
</evidence>
<accession>A0A6A6DCJ5</accession>
<feature type="non-terminal residue" evidence="3">
    <location>
        <position position="1"/>
    </location>
</feature>
<dbReference type="InterPro" id="IPR007111">
    <property type="entry name" value="NACHT_NTPase"/>
</dbReference>
<dbReference type="PROSITE" id="PS50837">
    <property type="entry name" value="NACHT"/>
    <property type="match status" value="1"/>
</dbReference>
<proteinExistence type="predicted"/>
<gene>
    <name evidence="3" type="ORF">K469DRAFT_608330</name>
</gene>
<dbReference type="OrthoDB" id="1577640at2759"/>
<dbReference type="Proteomes" id="UP000800200">
    <property type="component" value="Unassembled WGS sequence"/>
</dbReference>
<feature type="domain" description="NACHT" evidence="2">
    <location>
        <begin position="17"/>
        <end position="159"/>
    </location>
</feature>
<dbReference type="EMBL" id="ML994715">
    <property type="protein sequence ID" value="KAF2176092.1"/>
    <property type="molecule type" value="Genomic_DNA"/>
</dbReference>
<reference evidence="3" key="1">
    <citation type="journal article" date="2020" name="Stud. Mycol.">
        <title>101 Dothideomycetes genomes: a test case for predicting lifestyles and emergence of pathogens.</title>
        <authorList>
            <person name="Haridas S."/>
            <person name="Albert R."/>
            <person name="Binder M."/>
            <person name="Bloem J."/>
            <person name="Labutti K."/>
            <person name="Salamov A."/>
            <person name="Andreopoulos B."/>
            <person name="Baker S."/>
            <person name="Barry K."/>
            <person name="Bills G."/>
            <person name="Bluhm B."/>
            <person name="Cannon C."/>
            <person name="Castanera R."/>
            <person name="Culley D."/>
            <person name="Daum C."/>
            <person name="Ezra D."/>
            <person name="Gonzalez J."/>
            <person name="Henrissat B."/>
            <person name="Kuo A."/>
            <person name="Liang C."/>
            <person name="Lipzen A."/>
            <person name="Lutzoni F."/>
            <person name="Magnuson J."/>
            <person name="Mondo S."/>
            <person name="Nolan M."/>
            <person name="Ohm R."/>
            <person name="Pangilinan J."/>
            <person name="Park H.-J."/>
            <person name="Ramirez L."/>
            <person name="Alfaro M."/>
            <person name="Sun H."/>
            <person name="Tritt A."/>
            <person name="Yoshinaga Y."/>
            <person name="Zwiers L.-H."/>
            <person name="Turgeon B."/>
            <person name="Goodwin S."/>
            <person name="Spatafora J."/>
            <person name="Crous P."/>
            <person name="Grigoriev I."/>
        </authorList>
    </citation>
    <scope>NUCLEOTIDE SEQUENCE</scope>
    <source>
        <strain evidence="3">CBS 207.26</strain>
    </source>
</reference>